<dbReference type="AlphaFoldDB" id="A0A9W8Q3F7"/>
<reference evidence="1" key="1">
    <citation type="journal article" date="2023" name="Access Microbiol">
        <title>De-novo genome assembly for Akanthomyces muscarius, a biocontrol agent of insect agricultural pests.</title>
        <authorList>
            <person name="Erdos Z."/>
            <person name="Studholme D.J."/>
            <person name="Raymond B."/>
            <person name="Sharma M."/>
        </authorList>
    </citation>
    <scope>NUCLEOTIDE SEQUENCE</scope>
    <source>
        <strain evidence="1">Ve6</strain>
    </source>
</reference>
<evidence type="ECO:0000313" key="1">
    <source>
        <dbReference type="EMBL" id="KAJ4145248.1"/>
    </source>
</evidence>
<protein>
    <submittedName>
        <fullName evidence="1">Uncharacterized protein</fullName>
    </submittedName>
</protein>
<dbReference type="EMBL" id="JAJHUN010000011">
    <property type="protein sequence ID" value="KAJ4145248.1"/>
    <property type="molecule type" value="Genomic_DNA"/>
</dbReference>
<name>A0A9W8Q3F7_AKAMU</name>
<keyword evidence="2" id="KW-1185">Reference proteome</keyword>
<comment type="caution">
    <text evidence="1">The sequence shown here is derived from an EMBL/GenBank/DDBJ whole genome shotgun (WGS) entry which is preliminary data.</text>
</comment>
<accession>A0A9W8Q3F7</accession>
<sequence>MTPSVPQDSRNLHYEHLGMPSINPISQSASTLATRIATSKNAFPYGQDSLSGLPDLKHYNFSSDFSHQPDTPNSLNLNAFGGASRYAMAMNSHFSAYDRGQSHDSHPITPKHEDYFSLGGQTSLLNSSPDFLHASESNPLLSQDRPFFKSYLESPSSKRHALANSYSGFKPINYRPDITESTENADSRDTSAGDIKVESQLCDIVHPSLHNDNDEPNFNTDGTWAANTMLGGLPTHLGREGSAV</sequence>
<proteinExistence type="predicted"/>
<dbReference type="Proteomes" id="UP001144673">
    <property type="component" value="Chromosome 2"/>
</dbReference>
<dbReference type="GeneID" id="80891262"/>
<dbReference type="KEGG" id="amus:LMH87_004103"/>
<organism evidence="1 2">
    <name type="scientific">Akanthomyces muscarius</name>
    <name type="common">Entomopathogenic fungus</name>
    <name type="synonym">Lecanicillium muscarium</name>
    <dbReference type="NCBI Taxonomy" id="2231603"/>
    <lineage>
        <taxon>Eukaryota</taxon>
        <taxon>Fungi</taxon>
        <taxon>Dikarya</taxon>
        <taxon>Ascomycota</taxon>
        <taxon>Pezizomycotina</taxon>
        <taxon>Sordariomycetes</taxon>
        <taxon>Hypocreomycetidae</taxon>
        <taxon>Hypocreales</taxon>
        <taxon>Cordycipitaceae</taxon>
        <taxon>Akanthomyces</taxon>
    </lineage>
</organism>
<evidence type="ECO:0000313" key="2">
    <source>
        <dbReference type="Proteomes" id="UP001144673"/>
    </source>
</evidence>
<gene>
    <name evidence="1" type="ORF">LMH87_004103</name>
</gene>
<dbReference type="RefSeq" id="XP_056048918.1">
    <property type="nucleotide sequence ID" value="XM_056195273.1"/>
</dbReference>